<protein>
    <submittedName>
        <fullName evidence="2">Uncharacterized protein</fullName>
    </submittedName>
</protein>
<feature type="chain" id="PRO_5045207037" evidence="1">
    <location>
        <begin position="28"/>
        <end position="288"/>
    </location>
</feature>
<gene>
    <name evidence="2" type="ORF">K7B09_00895</name>
</gene>
<accession>A0ABS7TAL3</accession>
<evidence type="ECO:0000313" key="2">
    <source>
        <dbReference type="EMBL" id="MBZ4184880.1"/>
    </source>
</evidence>
<dbReference type="Proteomes" id="UP001430290">
    <property type="component" value="Unassembled WGS sequence"/>
</dbReference>
<reference evidence="2" key="1">
    <citation type="submission" date="2021-09" db="EMBL/GenBank/DDBJ databases">
        <authorList>
            <person name="Wu T."/>
            <person name="Guo S.Z."/>
        </authorList>
    </citation>
    <scope>NUCLEOTIDE SEQUENCE</scope>
    <source>
        <strain evidence="2">RSS-23</strain>
    </source>
</reference>
<organism evidence="2 3">
    <name type="scientific">Thermomonas beijingensis</name>
    <dbReference type="NCBI Taxonomy" id="2872701"/>
    <lineage>
        <taxon>Bacteria</taxon>
        <taxon>Pseudomonadati</taxon>
        <taxon>Pseudomonadota</taxon>
        <taxon>Gammaproteobacteria</taxon>
        <taxon>Lysobacterales</taxon>
        <taxon>Lysobacteraceae</taxon>
        <taxon>Thermomonas</taxon>
    </lineage>
</organism>
<evidence type="ECO:0000313" key="3">
    <source>
        <dbReference type="Proteomes" id="UP001430290"/>
    </source>
</evidence>
<dbReference type="RefSeq" id="WP_223625719.1">
    <property type="nucleotide sequence ID" value="NZ_JAIQDJ010000001.1"/>
</dbReference>
<name>A0ABS7TAL3_9GAMM</name>
<sequence>MKTQMTTLALAVLGGLGAMAMPAVSHAGNVGYYGDNCYNVNPASIITAAGHTPVAVASLDAPSLAGLQGLFINGCYFATNAAVDSAVNSGMVLIWHDPNWGGQGSKSLPGGQTVPYSYNGGNRYQIDFPSGSPITAGPGGAINNASLDNGSSSNHGYVDAGSLPAGSQILATQDTASYVTTFAYNTGAGKVVFSTIPLTCYFAAGPCSGNAASPGMQAYATNLIAWAIPGGMVTTCASSGYTGTQLLWCVKICESGLTGKALDDWIHRWIRQYRQLPYCAAGGNPPPV</sequence>
<proteinExistence type="predicted"/>
<feature type="signal peptide" evidence="1">
    <location>
        <begin position="1"/>
        <end position="27"/>
    </location>
</feature>
<comment type="caution">
    <text evidence="2">The sequence shown here is derived from an EMBL/GenBank/DDBJ whole genome shotgun (WGS) entry which is preliminary data.</text>
</comment>
<dbReference type="EMBL" id="JAIQDJ010000001">
    <property type="protein sequence ID" value="MBZ4184880.1"/>
    <property type="molecule type" value="Genomic_DNA"/>
</dbReference>
<keyword evidence="1" id="KW-0732">Signal</keyword>
<evidence type="ECO:0000256" key="1">
    <source>
        <dbReference type="SAM" id="SignalP"/>
    </source>
</evidence>
<keyword evidence="3" id="KW-1185">Reference proteome</keyword>